<dbReference type="InterPro" id="IPR028994">
    <property type="entry name" value="Integrin_alpha_N"/>
</dbReference>
<dbReference type="PANTHER" id="PTHR44103">
    <property type="entry name" value="PROPROTEIN CONVERTASE P"/>
    <property type="match status" value="1"/>
</dbReference>
<dbReference type="NCBIfam" id="TIGR04183">
    <property type="entry name" value="Por_Secre_tail"/>
    <property type="match status" value="1"/>
</dbReference>
<dbReference type="InterPro" id="IPR013783">
    <property type="entry name" value="Ig-like_fold"/>
</dbReference>
<sequence>MNRLMMFIVLALIVPVVLFAQINWSEHTISDSFDFANTIYAIDLDDDGDIDVLGGGIIGLTWWENDGNEKFTEHTIDADFETYSLYAIDIDNDDDVDILGAGLGYLVGYGNIGIAWWENDGNKNFVMHPIWGWVQIFIFNCHAYPIDLDGDNDVDVLGVGWWGYKEGNPETYWWENDGGNPPIFYEHEHELWDYPATFICGIDLDSDGDIDVLEADDWLDTPGWDIFWRKNNGSEIFSSWYGIDSTFVGATSVYAIDIDNDSDVDVLGSGWGSDDTNIAWYENDGNMDFCKHPLADDFNRGNSIYAIDVDDDGDVDILAAGEGDVNIAWWENNGGSPPSFTEHTISDDSGSALSVSSVYAIDLDDDGDTDVLGAGWDNFTWWESDLATVDVSPISIDIPSTLPEDTTLNPQATVTNFGSDSSIFDVTCEIDPGAYTSTENVTNLAPNDSIQVTFPDGFAFVSGFYTVTVYTQLVGDDHPGNDTLERVIEATGIAEGGILTPVIFAFSAPTISNGTTEIEFILPEATKVDLVVYDALGRLSKTVVSKCFSAGNYTMSLQFDLPTGIYFYRLKTASGEEVTKKFLLIE</sequence>
<reference evidence="2 3" key="1">
    <citation type="journal article" date="2015" name="Microbiome">
        <title>Genomic resolution of linkages in carbon, nitrogen, and sulfur cycling among widespread estuary sediment bacteria.</title>
        <authorList>
            <person name="Baker B.J."/>
            <person name="Lazar C.S."/>
            <person name="Teske A.P."/>
            <person name="Dick G.J."/>
        </authorList>
    </citation>
    <scope>NUCLEOTIDE SEQUENCE [LARGE SCALE GENOMIC DNA]</scope>
    <source>
        <strain evidence="2">DG_78</strain>
    </source>
</reference>
<dbReference type="AlphaFoldDB" id="A0A0S7YG13"/>
<evidence type="ECO:0000313" key="3">
    <source>
        <dbReference type="Proteomes" id="UP000051012"/>
    </source>
</evidence>
<keyword evidence="1" id="KW-0732">Signal</keyword>
<dbReference type="InterPro" id="IPR013517">
    <property type="entry name" value="FG-GAP"/>
</dbReference>
<dbReference type="PANTHER" id="PTHR44103:SF1">
    <property type="entry name" value="PROPROTEIN CONVERTASE P"/>
    <property type="match status" value="1"/>
</dbReference>
<proteinExistence type="predicted"/>
<comment type="caution">
    <text evidence="2">The sequence shown here is derived from an EMBL/GenBank/DDBJ whole genome shotgun (WGS) entry which is preliminary data.</text>
</comment>
<dbReference type="Proteomes" id="UP000051012">
    <property type="component" value="Unassembled WGS sequence"/>
</dbReference>
<organism evidence="2 3">
    <name type="scientific">candidate division TA06 bacterium DG_78</name>
    <dbReference type="NCBI Taxonomy" id="1703772"/>
    <lineage>
        <taxon>Bacteria</taxon>
        <taxon>Bacteria division TA06</taxon>
    </lineage>
</organism>
<dbReference type="EMBL" id="LJNI01000030">
    <property type="protein sequence ID" value="KPJ73735.1"/>
    <property type="molecule type" value="Genomic_DNA"/>
</dbReference>
<dbReference type="InterPro" id="IPR026444">
    <property type="entry name" value="Secre_tail"/>
</dbReference>
<protein>
    <recommendedName>
        <fullName evidence="4">Secretion system C-terminal sorting domain-containing protein</fullName>
    </recommendedName>
</protein>
<gene>
    <name evidence="2" type="ORF">AMJ52_03310</name>
</gene>
<dbReference type="SUPFAM" id="SSF69318">
    <property type="entry name" value="Integrin alpha N-terminal domain"/>
    <property type="match status" value="2"/>
</dbReference>
<name>A0A0S7YG13_UNCT6</name>
<dbReference type="Pfam" id="PF13517">
    <property type="entry name" value="FG-GAP_3"/>
    <property type="match status" value="1"/>
</dbReference>
<dbReference type="Gene3D" id="2.60.40.10">
    <property type="entry name" value="Immunoglobulins"/>
    <property type="match status" value="1"/>
</dbReference>
<evidence type="ECO:0000313" key="2">
    <source>
        <dbReference type="EMBL" id="KPJ73735.1"/>
    </source>
</evidence>
<evidence type="ECO:0008006" key="4">
    <source>
        <dbReference type="Google" id="ProtNLM"/>
    </source>
</evidence>
<accession>A0A0S7YG13</accession>
<evidence type="ECO:0000256" key="1">
    <source>
        <dbReference type="ARBA" id="ARBA00022729"/>
    </source>
</evidence>
<dbReference type="PATRIC" id="fig|1703772.3.peg.1147"/>